<feature type="domain" description="Glycosyl hydrolase 94 supersandwich" evidence="5">
    <location>
        <begin position="1465"/>
        <end position="1743"/>
    </location>
</feature>
<feature type="transmembrane region" description="Helical" evidence="4">
    <location>
        <begin position="959"/>
        <end position="978"/>
    </location>
</feature>
<proteinExistence type="predicted"/>
<keyword evidence="9" id="KW-1185">Reference proteome</keyword>
<dbReference type="InterPro" id="IPR052047">
    <property type="entry name" value="GH94_Enzymes"/>
</dbReference>
<dbReference type="KEGG" id="ggr:HKW67_03875"/>
<organism evidence="8 9">
    <name type="scientific">Gemmatimonas groenlandica</name>
    <dbReference type="NCBI Taxonomy" id="2732249"/>
    <lineage>
        <taxon>Bacteria</taxon>
        <taxon>Pseudomonadati</taxon>
        <taxon>Gemmatimonadota</taxon>
        <taxon>Gemmatimonadia</taxon>
        <taxon>Gemmatimonadales</taxon>
        <taxon>Gemmatimonadaceae</taxon>
        <taxon>Gemmatimonas</taxon>
    </lineage>
</organism>
<dbReference type="InterPro" id="IPR033432">
    <property type="entry name" value="GH94_catalytic"/>
</dbReference>
<protein>
    <submittedName>
        <fullName evidence="8">Carbohydrate-binding protein</fullName>
    </submittedName>
</protein>
<dbReference type="PANTHER" id="PTHR37469:SF2">
    <property type="entry name" value="CELLOBIONIC ACID PHOSPHORYLASE"/>
    <property type="match status" value="1"/>
</dbReference>
<feature type="transmembrane region" description="Helical" evidence="4">
    <location>
        <begin position="999"/>
        <end position="1018"/>
    </location>
</feature>
<dbReference type="InterPro" id="IPR008928">
    <property type="entry name" value="6-hairpin_glycosidase_sf"/>
</dbReference>
<keyword evidence="2" id="KW-0808">Transferase</keyword>
<feature type="transmembrane region" description="Helical" evidence="4">
    <location>
        <begin position="908"/>
        <end position="929"/>
    </location>
</feature>
<feature type="transmembrane region" description="Helical" evidence="4">
    <location>
        <begin position="858"/>
        <end position="880"/>
    </location>
</feature>
<keyword evidence="4" id="KW-0472">Membrane</keyword>
<dbReference type="GO" id="GO:0016757">
    <property type="term" value="F:glycosyltransferase activity"/>
    <property type="evidence" value="ECO:0007669"/>
    <property type="project" value="UniProtKB-KW"/>
</dbReference>
<reference evidence="8 9" key="1">
    <citation type="submission" date="2020-05" db="EMBL/GenBank/DDBJ databases">
        <title>Complete genome sequence of Gemmatimonas greenlandica TET16.</title>
        <authorList>
            <person name="Zeng Y."/>
        </authorList>
    </citation>
    <scope>NUCLEOTIDE SEQUENCE [LARGE SCALE GENOMIC DNA]</scope>
    <source>
        <strain evidence="8 9">TET16</strain>
    </source>
</reference>
<dbReference type="InterPro" id="IPR011013">
    <property type="entry name" value="Gal_mutarotase_sf_dom"/>
</dbReference>
<dbReference type="InterPro" id="IPR019282">
    <property type="entry name" value="Glycoamylase-like_cons_dom"/>
</dbReference>
<dbReference type="Gene3D" id="1.50.10.140">
    <property type="match status" value="1"/>
</dbReference>
<dbReference type="Gene3D" id="2.60.420.10">
    <property type="entry name" value="Maltose phosphorylase, domain 3"/>
    <property type="match status" value="1"/>
</dbReference>
<feature type="domain" description="Glycosyl hydrolase 94 supersandwich" evidence="5">
    <location>
        <begin position="2015"/>
        <end position="2282"/>
    </location>
</feature>
<dbReference type="Gene3D" id="1.50.10.10">
    <property type="match status" value="1"/>
</dbReference>
<dbReference type="SMART" id="SM01068">
    <property type="entry name" value="CBM_X"/>
    <property type="match status" value="2"/>
</dbReference>
<keyword evidence="1" id="KW-0328">Glycosyltransferase</keyword>
<dbReference type="InterPro" id="IPR010383">
    <property type="entry name" value="Glyco_hydrolase_94_b-supersand"/>
</dbReference>
<feature type="domain" description="Glycosyl hydrolase 94 catalytic" evidence="7">
    <location>
        <begin position="2297"/>
        <end position="2720"/>
    </location>
</feature>
<feature type="region of interest" description="Disordered" evidence="3">
    <location>
        <begin position="1936"/>
        <end position="1957"/>
    </location>
</feature>
<dbReference type="RefSeq" id="WP_171224139.1">
    <property type="nucleotide sequence ID" value="NZ_CP053085.1"/>
</dbReference>
<dbReference type="Proteomes" id="UP000500938">
    <property type="component" value="Chromosome"/>
</dbReference>
<feature type="transmembrane region" description="Helical" evidence="4">
    <location>
        <begin position="443"/>
        <end position="464"/>
    </location>
</feature>
<name>A0A6M4IR41_9BACT</name>
<accession>A0A6M4IR41</accession>
<dbReference type="EMBL" id="CP053085">
    <property type="protein sequence ID" value="QJR34711.1"/>
    <property type="molecule type" value="Genomic_DNA"/>
</dbReference>
<evidence type="ECO:0000259" key="5">
    <source>
        <dbReference type="Pfam" id="PF06165"/>
    </source>
</evidence>
<evidence type="ECO:0000256" key="3">
    <source>
        <dbReference type="SAM" id="MobiDB-lite"/>
    </source>
</evidence>
<sequence length="2800" mass="311248">MNISWLERDRIDASDELLAGPIHGDLLGTEHLAARARAVARGQRLADQRRALRPARLLARLANTRNILADAHGRLLRAGEDGVDAGPAAEWLLDNYHVVQEHLLEVRESLPGSYYRELPELAAGPLTGYPRVYEIAISLISHSEARINLENVDLFVEAFQSVTPLAIGELWAMPAMLRLGLIESIRRMALRTVQRLDELEAAQRWAAHILEANTKGGSELRAALREFADAELALTPHFVSQFLQTLRHAEGASPALAWLEQWLRDAGLAPENAVALSAQRLTLTQLMMANGITSLRDVGRRDWRTFVEHQSILEATLRDDPSGFYPQMTFATRDSYRHVVERIAKRTGHREASVAQWAVDLCHRPLGDRDRGDGVRQRHVGYFLVDDGVRELERTAGYTPTLAERLERGVRTHPNVVFVGGLIACTILAILAVVALVEPDARASFWLILLFAFLPALDISVTVLNQLVTTWLPPNVLPRLDLHALGVPSQYRTAVVIPTLFGTSEDVADALETIEVQFLANREAHLHFAILSDFTDAATESAPTDAALLTQAIDGVTQLNARYAHDEITPFHLLHRPRRWNAQQGVWMGWERKRGKLAEFNRVLRADGRTTDPPIDHTIIPTSAFSTIIGDPDALRGVKYVITLDADTVLPPDAAPSLIGALAHPLNRAVYDPALRRIVRGYGILQPRVGVSLPSAHRSHFAAVSSGHPGVDPYSTAVSDVYQDLYGEGSYTGKGIYDVDAFELATHGRFPENTLLSHDLIEGNYARAGLATDVIVYDDYPSSYVAFTRRKHRWIRGDWQLMPWLGPRVPSAEGTERNRLSLLSRWKVLDNMRRSTVELAQLAFLLAAWSVLPGSVIRWTLLAIGAIIAPWATSLALALVRPPRDKSWRTYYAAVGQDAMVSVQQAGLALVFLLHQTLISIDAIVRSLYRLYVSRKHMLEWRTASTVERSVDDVGQETWYAMRMSVLAAFVIAAAIAYQRIGAQRALGAPQLGLLPTELLLGGIVLLWIMAPRLAAYLSQQRVETRPALSTSDRETARRYAALHWRFFDRFVNASTHWLAPDNVQFDPESVVAMRTSPTNIGLQLLSTISAHDLSLITSADLTERLERTFGTLQQLRRHKGHFFNWYDLHDLRVLEPAYISTVDSGNIAGHLIALRQACLELAVREPLLEARVLALAEQADAYVTDMDFGFLYDAKRKLFTIGYHTESLTADESFYDLLASEARLASFVAIAKNDVPVEHWFRLARPLNRTSSATALVSWSGSMFEYLMPLLVMRSLPFTILDQTYHGVVERHAAHGRTHNVPWGVSESAYNVRDLHLTYQYRAFGIADLALKRGLERDLVIAPYATALAAMVEPARAFENLRRLESLGTLGEFGFVDSLDFTRTAPGERFTIVNTSMAHHVGMTVVALTNLLDSDVWQNRFHAAPLVQSAQLLLHERIPRRLLLRQAQMPRIPVERPATASDQPVVREVDTTTRTKPRVAMLGALPYTVMLNHNGSGYSRYESLAVTRWRADSTRDDLGQYCYVKDVDSGRTWSTSHQPVCAPTHHSKVWLASDRVTMHRVDGDIETRTEITVVAADCAEVRRVTLINLGSEPRDIELTSYGEIVMAPPDADRAHPAFSNLFVETEWHAWCTAITATRRPRSPDDPALWCVHVVDAGPDRVGDVSCETDRSRFLGRGRGVRQPAALETNGALSGTIGPVLDPIFALRTRVRVTPGRAVSVAFTTLVASNRKAAFELAGRYHDDHAAQRALDFAWTSTQLELRELGITPASAATFQEVAAQLLFRDGSLAPPPDEIRRNRGSQPQLWMYGISGDRPIVLATIDSMDGLPTLRELLVAHRFWSRRGLTVDLVIINASGHDYLQELRDAITEAVISTNDAALIDKPGGVFVRRLDAFSTVDYLMLSATSRVQLTCDGRSLTRILESVALQASDRQRNASQSLATRTLERSTPSSSTMGIVPVDRPGAIASLVSALRPLVKPLMPRILRARAEPDSLPTLPTSARFDNGIGSFDDEGDYLIRVDDEQLPPAPWSNVIGNPHGGFLVTERGAGCMWAENAFFYRVTPWHNDPVSDPTSDVLYLKDVDTGDLWSATPAPIDDGRYLVRHGAGESTFEHEHDGIHTTLHLGMPDDAAAKLSRLRITNTSTETRQLSVTAFVEWTLGSRREDTQHQVRTRFAPEQQAILAQNTFDAQFAEWTAFLAVSEPVSSYSANRRSFLGRNGSLADPAALRVDGLDGMTGVALDPCAALQFDVVVPPGASREIVVVLGAARTEAEARRLADQLRSVPGATSAARRTVDAWDTRLRAITVRTPDPSFDILINKWSLYQALSCRMWARMGLYQSSGAYGFRDQLQDVMAFLYAEPGVAREHILRAASRQFLEGDVQHWWHPHSGRGVRTRFSDDLVWLPYVVDQYVRVTGDATVFDEYVPFLSMRELLPHEHEIYDLPTVTEDFGSVYEHCRRALRRACTIGVHGLPLIGTGDWNDGMSRVGSDGKGESVWLAWFLVSTLRTFATHCEARGDHGEAQDMRRKADAYVLAVEANGWDGGWYRRAYYDDGTPMGSSANSECRIDSIAQSWSVISGAGNTARQRMAMEALNEQLVLDDARLIMLLTPPFTEGTHDPGYIAGYVPGVRENGAQYTHAALWAVLATAMHGDGERAYELFQMINPLTHGATAEGVEKYKVEPYVVAADVYTAPMLLGRGGWTWYTGSASWLYRVGIENILGFTKIGDTLRIEPCVPHDWPEFQIQYRFGRTTYDITVRNPALLRQRGSRVTLDGTVFRTNTIPLVDDGAVHHVVIDVATRR</sequence>
<dbReference type="GO" id="GO:0005975">
    <property type="term" value="P:carbohydrate metabolic process"/>
    <property type="evidence" value="ECO:0007669"/>
    <property type="project" value="InterPro"/>
</dbReference>
<dbReference type="Pfam" id="PF10091">
    <property type="entry name" value="Glycoamylase"/>
    <property type="match status" value="1"/>
</dbReference>
<evidence type="ECO:0000256" key="2">
    <source>
        <dbReference type="ARBA" id="ARBA00022679"/>
    </source>
</evidence>
<keyword evidence="4" id="KW-0812">Transmembrane</keyword>
<dbReference type="PANTHER" id="PTHR37469">
    <property type="entry name" value="CELLOBIONIC ACID PHOSPHORYLASE-RELATED"/>
    <property type="match status" value="1"/>
</dbReference>
<dbReference type="CDD" id="cd11756">
    <property type="entry name" value="GH94N_ChvB_NdvB_1_like"/>
    <property type="match status" value="1"/>
</dbReference>
<evidence type="ECO:0000259" key="6">
    <source>
        <dbReference type="Pfam" id="PF10091"/>
    </source>
</evidence>
<dbReference type="CDD" id="cd11753">
    <property type="entry name" value="GH94N_ChvB_NdvB_2_like"/>
    <property type="match status" value="1"/>
</dbReference>
<feature type="transmembrane region" description="Helical" evidence="4">
    <location>
        <begin position="415"/>
        <end position="437"/>
    </location>
</feature>
<dbReference type="Gene3D" id="2.70.98.40">
    <property type="entry name" value="Glycoside hydrolase, family 65, N-terminal domain"/>
    <property type="match status" value="2"/>
</dbReference>
<evidence type="ECO:0000313" key="8">
    <source>
        <dbReference type="EMBL" id="QJR34711.1"/>
    </source>
</evidence>
<dbReference type="GO" id="GO:0030246">
    <property type="term" value="F:carbohydrate binding"/>
    <property type="evidence" value="ECO:0007669"/>
    <property type="project" value="InterPro"/>
</dbReference>
<dbReference type="InterPro" id="IPR012341">
    <property type="entry name" value="6hp_glycosidase-like_sf"/>
</dbReference>
<dbReference type="SUPFAM" id="SSF74650">
    <property type="entry name" value="Galactose mutarotase-like"/>
    <property type="match status" value="2"/>
</dbReference>
<dbReference type="InterPro" id="IPR037820">
    <property type="entry name" value="GH94N_NdvB"/>
</dbReference>
<dbReference type="InterPro" id="IPR037018">
    <property type="entry name" value="GH65_N"/>
</dbReference>
<evidence type="ECO:0000259" key="7">
    <source>
        <dbReference type="Pfam" id="PF17167"/>
    </source>
</evidence>
<dbReference type="Pfam" id="PF17167">
    <property type="entry name" value="Glyco_hydro_94"/>
    <property type="match status" value="1"/>
</dbReference>
<evidence type="ECO:0000313" key="9">
    <source>
        <dbReference type="Proteomes" id="UP000500938"/>
    </source>
</evidence>
<gene>
    <name evidence="8" type="ORF">HKW67_03875</name>
</gene>
<feature type="compositionally biased region" description="Polar residues" evidence="3">
    <location>
        <begin position="1936"/>
        <end position="1955"/>
    </location>
</feature>
<evidence type="ECO:0000256" key="1">
    <source>
        <dbReference type="ARBA" id="ARBA00022676"/>
    </source>
</evidence>
<dbReference type="Pfam" id="PF06165">
    <property type="entry name" value="GH94_b-supersand"/>
    <property type="match status" value="2"/>
</dbReference>
<dbReference type="SUPFAM" id="SSF48208">
    <property type="entry name" value="Six-hairpin glycosidases"/>
    <property type="match status" value="1"/>
</dbReference>
<evidence type="ECO:0000256" key="4">
    <source>
        <dbReference type="SAM" id="Phobius"/>
    </source>
</evidence>
<feature type="domain" description="Glycoamylase-like" evidence="6">
    <location>
        <begin position="1215"/>
        <end position="1419"/>
    </location>
</feature>
<keyword evidence="4" id="KW-1133">Transmembrane helix</keyword>
<dbReference type="InterPro" id="IPR037824">
    <property type="entry name" value="GH94N_2_NdvB"/>
</dbReference>